<name>A0A1G1W6B3_9BACT</name>
<reference evidence="1 2" key="1">
    <citation type="journal article" date="2016" name="Nat. Commun.">
        <title>Thousands of microbial genomes shed light on interconnected biogeochemical processes in an aquifer system.</title>
        <authorList>
            <person name="Anantharaman K."/>
            <person name="Brown C.T."/>
            <person name="Hug L.A."/>
            <person name="Sharon I."/>
            <person name="Castelle C.J."/>
            <person name="Probst A.J."/>
            <person name="Thomas B.C."/>
            <person name="Singh A."/>
            <person name="Wilkins M.J."/>
            <person name="Karaoz U."/>
            <person name="Brodie E.L."/>
            <person name="Williams K.H."/>
            <person name="Hubbard S.S."/>
            <person name="Banfield J.F."/>
        </authorList>
    </citation>
    <scope>NUCLEOTIDE SEQUENCE [LARGE SCALE GENOMIC DNA]</scope>
</reference>
<accession>A0A1G1W6B3</accession>
<dbReference type="AlphaFoldDB" id="A0A1G1W6B3"/>
<dbReference type="EMBL" id="MHCP01000028">
    <property type="protein sequence ID" value="OGY23183.1"/>
    <property type="molecule type" value="Genomic_DNA"/>
</dbReference>
<protein>
    <submittedName>
        <fullName evidence="1">Uncharacterized protein</fullName>
    </submittedName>
</protein>
<proteinExistence type="predicted"/>
<evidence type="ECO:0000313" key="1">
    <source>
        <dbReference type="EMBL" id="OGY23183.1"/>
    </source>
</evidence>
<gene>
    <name evidence="1" type="ORF">A2172_02280</name>
</gene>
<comment type="caution">
    <text evidence="1">The sequence shown here is derived from an EMBL/GenBank/DDBJ whole genome shotgun (WGS) entry which is preliminary data.</text>
</comment>
<dbReference type="Proteomes" id="UP000176631">
    <property type="component" value="Unassembled WGS sequence"/>
</dbReference>
<evidence type="ECO:0000313" key="2">
    <source>
        <dbReference type="Proteomes" id="UP000176631"/>
    </source>
</evidence>
<sequence>MAVLGSGDVDPLEEVRVYLGGSRVLSGEIVIEGPPGLQTRLLRTGPVTTIRSTCPDGTDVVESTYLSGPVKAVAKSFDKVGRREVRLVIEVGRGFVRRVVVRKGTSSTISTPEPA</sequence>
<organism evidence="1 2">
    <name type="scientific">Candidatus Woykebacteria bacterium RBG_13_40_15</name>
    <dbReference type="NCBI Taxonomy" id="1802593"/>
    <lineage>
        <taxon>Bacteria</taxon>
        <taxon>Candidatus Woykeibacteriota</taxon>
    </lineage>
</organism>